<dbReference type="InterPro" id="IPR003353">
    <property type="entry name" value="PTS_IIB_fruc"/>
</dbReference>
<evidence type="ECO:0000256" key="1">
    <source>
        <dbReference type="ARBA" id="ARBA00022448"/>
    </source>
</evidence>
<feature type="domain" description="PTS EIIB type-2" evidence="7">
    <location>
        <begin position="12"/>
        <end position="110"/>
    </location>
</feature>
<dbReference type="AlphaFoldDB" id="A0A2L1TWX1"/>
<dbReference type="GO" id="GO:0022877">
    <property type="term" value="F:protein-N(PI)-phosphohistidine-fructose phosphotransferase system transporter activity"/>
    <property type="evidence" value="ECO:0007669"/>
    <property type="project" value="InterPro"/>
</dbReference>
<dbReference type="InterPro" id="IPR013011">
    <property type="entry name" value="PTS_EIIB_2"/>
</dbReference>
<keyword evidence="1" id="KW-0813">Transport</keyword>
<dbReference type="NCBIfam" id="TIGR00829">
    <property type="entry name" value="FRU"/>
    <property type="match status" value="1"/>
</dbReference>
<organism evidence="8 9">
    <name type="scientific">Paenibacillus larvae subsp. larvae</name>
    <dbReference type="NCBI Taxonomy" id="147375"/>
    <lineage>
        <taxon>Bacteria</taxon>
        <taxon>Bacillati</taxon>
        <taxon>Bacillota</taxon>
        <taxon>Bacilli</taxon>
        <taxon>Bacillales</taxon>
        <taxon>Paenibacillaceae</taxon>
        <taxon>Paenibacillus</taxon>
    </lineage>
</organism>
<dbReference type="GO" id="GO:0016301">
    <property type="term" value="F:kinase activity"/>
    <property type="evidence" value="ECO:0007669"/>
    <property type="project" value="UniProtKB-KW"/>
</dbReference>
<evidence type="ECO:0000256" key="2">
    <source>
        <dbReference type="ARBA" id="ARBA00022553"/>
    </source>
</evidence>
<name>A0A2L1TWX1_9BACL</name>
<dbReference type="Pfam" id="PF02302">
    <property type="entry name" value="PTS_IIB"/>
    <property type="match status" value="1"/>
</dbReference>
<dbReference type="EMBL" id="CP019655">
    <property type="protein sequence ID" value="AVF25176.1"/>
    <property type="molecule type" value="Genomic_DNA"/>
</dbReference>
<keyword evidence="3" id="KW-0762">Sugar transport</keyword>
<evidence type="ECO:0000313" key="8">
    <source>
        <dbReference type="EMBL" id="AVF25176.1"/>
    </source>
</evidence>
<evidence type="ECO:0000313" key="9">
    <source>
        <dbReference type="Proteomes" id="UP000239833"/>
    </source>
</evidence>
<evidence type="ECO:0000256" key="3">
    <source>
        <dbReference type="ARBA" id="ARBA00022597"/>
    </source>
</evidence>
<evidence type="ECO:0000259" key="7">
    <source>
        <dbReference type="PROSITE" id="PS51099"/>
    </source>
</evidence>
<dbReference type="PROSITE" id="PS51099">
    <property type="entry name" value="PTS_EIIB_TYPE_2"/>
    <property type="match status" value="1"/>
</dbReference>
<dbReference type="SUPFAM" id="SSF52794">
    <property type="entry name" value="PTS system IIB component-like"/>
    <property type="match status" value="1"/>
</dbReference>
<evidence type="ECO:0000256" key="5">
    <source>
        <dbReference type="ARBA" id="ARBA00022683"/>
    </source>
</evidence>
<dbReference type="GO" id="GO:0005886">
    <property type="term" value="C:plasma membrane"/>
    <property type="evidence" value="ECO:0007669"/>
    <property type="project" value="TreeGrafter"/>
</dbReference>
<dbReference type="STRING" id="147375.BXP28_00890"/>
<dbReference type="InterPro" id="IPR050864">
    <property type="entry name" value="Bacterial_PTS_Sugar_Transport"/>
</dbReference>
<keyword evidence="5" id="KW-0598">Phosphotransferase system</keyword>
<dbReference type="Proteomes" id="UP000239833">
    <property type="component" value="Chromosome"/>
</dbReference>
<dbReference type="PANTHER" id="PTHR30505">
    <property type="entry name" value="FRUCTOSE-LIKE PERMEASE"/>
    <property type="match status" value="1"/>
</dbReference>
<proteinExistence type="predicted"/>
<dbReference type="GO" id="GO:0009401">
    <property type="term" value="P:phosphoenolpyruvate-dependent sugar phosphotransferase system"/>
    <property type="evidence" value="ECO:0007669"/>
    <property type="project" value="UniProtKB-KW"/>
</dbReference>
<accession>A0A2L1TWX1</accession>
<reference evidence="9" key="1">
    <citation type="submission" date="2017-02" db="EMBL/GenBank/DDBJ databases">
        <title>Delineation of Paenibacillus larvae strains originating from foulbrood outbreaks.</title>
        <authorList>
            <person name="Beims H."/>
            <person name="Bunk B."/>
            <person name="Sproeer C."/>
            <person name="Mohr K.I."/>
            <person name="Pradella S."/>
            <person name="Guenther G."/>
            <person name="Rohde M."/>
            <person name="von der Ohe W."/>
            <person name="Steinert M."/>
        </authorList>
    </citation>
    <scope>NUCLEOTIDE SEQUENCE [LARGE SCALE GENOMIC DNA]</scope>
    <source>
        <strain evidence="9">Eric_III</strain>
    </source>
</reference>
<sequence length="115" mass="12258">MKALTLGGEIGMKIVGVAACTAGIAHTYLAKEKLIKGAGDLGHSIKIETQGTIGIEDELTAKEIAEADVVIIAADINVGGKERFEDKWVVSVPTHVVIKSPKALISKIEKEFKKY</sequence>
<keyword evidence="6" id="KW-0418">Kinase</keyword>
<dbReference type="PANTHER" id="PTHR30505:SF0">
    <property type="entry name" value="FRUCTOSE-LIKE PTS SYSTEM EIIBC COMPONENT-RELATED"/>
    <property type="match status" value="1"/>
</dbReference>
<dbReference type="GO" id="GO:0090563">
    <property type="term" value="F:protein-phosphocysteine-sugar phosphotransferase activity"/>
    <property type="evidence" value="ECO:0007669"/>
    <property type="project" value="TreeGrafter"/>
</dbReference>
<keyword evidence="2" id="KW-0597">Phosphoprotein</keyword>
<dbReference type="Gene3D" id="3.40.50.2300">
    <property type="match status" value="1"/>
</dbReference>
<evidence type="ECO:0000256" key="4">
    <source>
        <dbReference type="ARBA" id="ARBA00022679"/>
    </source>
</evidence>
<dbReference type="CDD" id="cd05569">
    <property type="entry name" value="PTS_IIB_fructose"/>
    <property type="match status" value="1"/>
</dbReference>
<keyword evidence="4" id="KW-0808">Transferase</keyword>
<protein>
    <submittedName>
        <fullName evidence="8">PTS system, fructose-specific, IIB component/PTS system, fructose subfamily, IIC component</fullName>
    </submittedName>
</protein>
<evidence type="ECO:0000256" key="6">
    <source>
        <dbReference type="ARBA" id="ARBA00022777"/>
    </source>
</evidence>
<dbReference type="InterPro" id="IPR036095">
    <property type="entry name" value="PTS_EIIB-like_sf"/>
</dbReference>
<gene>
    <name evidence="8" type="ORF">ERICIII_00971</name>
</gene>
<dbReference type="InterPro" id="IPR003501">
    <property type="entry name" value="PTS_EIIB_2/3"/>
</dbReference>